<organism evidence="1 2">
    <name type="scientific">Natronincola ferrireducens</name>
    <dbReference type="NCBI Taxonomy" id="393762"/>
    <lineage>
        <taxon>Bacteria</taxon>
        <taxon>Bacillati</taxon>
        <taxon>Bacillota</taxon>
        <taxon>Clostridia</taxon>
        <taxon>Peptostreptococcales</taxon>
        <taxon>Natronincolaceae</taxon>
        <taxon>Natronincola</taxon>
    </lineage>
</organism>
<dbReference type="InterPro" id="IPR000150">
    <property type="entry name" value="Cof"/>
</dbReference>
<accession>A0A1G9E1R7</accession>
<dbReference type="RefSeq" id="WP_090553575.1">
    <property type="nucleotide sequence ID" value="NZ_FNFP01000003.1"/>
</dbReference>
<reference evidence="1 2" key="1">
    <citation type="submission" date="2016-10" db="EMBL/GenBank/DDBJ databases">
        <authorList>
            <person name="de Groot N.N."/>
        </authorList>
    </citation>
    <scope>NUCLEOTIDE SEQUENCE [LARGE SCALE GENOMIC DNA]</scope>
    <source>
        <strain evidence="1 2">DSM 18346</strain>
    </source>
</reference>
<dbReference type="InterPro" id="IPR023214">
    <property type="entry name" value="HAD_sf"/>
</dbReference>
<evidence type="ECO:0000313" key="1">
    <source>
        <dbReference type="EMBL" id="SDK70030.1"/>
    </source>
</evidence>
<sequence>MNYRLIVVDMDGTLLSNKHDISEENKRVLKEAMARGVKVAIATGRIYTSARFYAKILGIATPIIACNGAFIRDDDRDKVIYCNPMKQEDVIKIAKLCKDHEIYFQFYGQDKMYIEELKYSARKYYEWNLKQERENQIQIIRLDDTMTYLQENDIKVLKMIIMDEDLEKLAKVKKSIEEISSIEINKSWYDNIEIMNKGVSKGQAIKALGEILNISKEEIIAFGDNYNDLSMKDYVKTFVAMGNGEEYVKQQASYITADNDKDGVAEGIRRLVFGQESP</sequence>
<dbReference type="AlphaFoldDB" id="A0A1G9E1R7"/>
<dbReference type="NCBIfam" id="TIGR00099">
    <property type="entry name" value="Cof-subfamily"/>
    <property type="match status" value="1"/>
</dbReference>
<keyword evidence="2" id="KW-1185">Reference proteome</keyword>
<dbReference type="OrthoDB" id="9781413at2"/>
<dbReference type="SFLD" id="SFLDG01140">
    <property type="entry name" value="C2.B:_Phosphomannomutase_and_P"/>
    <property type="match status" value="1"/>
</dbReference>
<dbReference type="InterPro" id="IPR006379">
    <property type="entry name" value="HAD-SF_hydro_IIB"/>
</dbReference>
<dbReference type="SFLD" id="SFLDS00003">
    <property type="entry name" value="Haloacid_Dehalogenase"/>
    <property type="match status" value="1"/>
</dbReference>
<dbReference type="SFLD" id="SFLDG01144">
    <property type="entry name" value="C2.B.4:_PGP_Like"/>
    <property type="match status" value="1"/>
</dbReference>
<dbReference type="Pfam" id="PF08282">
    <property type="entry name" value="Hydrolase_3"/>
    <property type="match status" value="1"/>
</dbReference>
<dbReference type="STRING" id="393762.SAMN05660472_01807"/>
<name>A0A1G9E1R7_9FIRM</name>
<protein>
    <recommendedName>
        <fullName evidence="3">Cof subfamily of IIB subfamily of haloacid dehalogenase superfamily/HAD-superfamily hydrolase, subfamily IIB</fullName>
    </recommendedName>
</protein>
<dbReference type="EMBL" id="FNFP01000003">
    <property type="protein sequence ID" value="SDK70030.1"/>
    <property type="molecule type" value="Genomic_DNA"/>
</dbReference>
<dbReference type="PANTHER" id="PTHR10000:SF8">
    <property type="entry name" value="HAD SUPERFAMILY HYDROLASE-LIKE, TYPE 3"/>
    <property type="match status" value="1"/>
</dbReference>
<dbReference type="Gene3D" id="3.30.1240.10">
    <property type="match status" value="1"/>
</dbReference>
<proteinExistence type="predicted"/>
<dbReference type="PANTHER" id="PTHR10000">
    <property type="entry name" value="PHOSPHOSERINE PHOSPHATASE"/>
    <property type="match status" value="1"/>
</dbReference>
<dbReference type="CDD" id="cd07516">
    <property type="entry name" value="HAD_Pase"/>
    <property type="match status" value="1"/>
</dbReference>
<evidence type="ECO:0008006" key="3">
    <source>
        <dbReference type="Google" id="ProtNLM"/>
    </source>
</evidence>
<dbReference type="GO" id="GO:0005829">
    <property type="term" value="C:cytosol"/>
    <property type="evidence" value="ECO:0007669"/>
    <property type="project" value="TreeGrafter"/>
</dbReference>
<dbReference type="Gene3D" id="3.40.50.1000">
    <property type="entry name" value="HAD superfamily/HAD-like"/>
    <property type="match status" value="1"/>
</dbReference>
<dbReference type="Proteomes" id="UP000198718">
    <property type="component" value="Unassembled WGS sequence"/>
</dbReference>
<dbReference type="NCBIfam" id="TIGR01484">
    <property type="entry name" value="HAD-SF-IIB"/>
    <property type="match status" value="1"/>
</dbReference>
<dbReference type="GO" id="GO:0016791">
    <property type="term" value="F:phosphatase activity"/>
    <property type="evidence" value="ECO:0007669"/>
    <property type="project" value="TreeGrafter"/>
</dbReference>
<dbReference type="InterPro" id="IPR036412">
    <property type="entry name" value="HAD-like_sf"/>
</dbReference>
<dbReference type="GO" id="GO:0000287">
    <property type="term" value="F:magnesium ion binding"/>
    <property type="evidence" value="ECO:0007669"/>
    <property type="project" value="TreeGrafter"/>
</dbReference>
<dbReference type="PROSITE" id="PS01228">
    <property type="entry name" value="COF_1"/>
    <property type="match status" value="1"/>
</dbReference>
<dbReference type="SUPFAM" id="SSF56784">
    <property type="entry name" value="HAD-like"/>
    <property type="match status" value="1"/>
</dbReference>
<gene>
    <name evidence="1" type="ORF">SAMN05660472_01807</name>
</gene>
<evidence type="ECO:0000313" key="2">
    <source>
        <dbReference type="Proteomes" id="UP000198718"/>
    </source>
</evidence>